<reference evidence="1" key="1">
    <citation type="submission" date="2023-06" db="EMBL/GenBank/DDBJ databases">
        <authorList>
            <person name="Kurt Z."/>
        </authorList>
    </citation>
    <scope>NUCLEOTIDE SEQUENCE</scope>
</reference>
<evidence type="ECO:0000313" key="3">
    <source>
        <dbReference type="Proteomes" id="UP001642409"/>
    </source>
</evidence>
<comment type="caution">
    <text evidence="1">The sequence shown here is derived from an EMBL/GenBank/DDBJ whole genome shotgun (WGS) entry which is preliminary data.</text>
</comment>
<gene>
    <name evidence="1" type="ORF">HINF_LOCUS23483</name>
    <name evidence="2" type="ORF">HINF_LOCUS36049</name>
</gene>
<dbReference type="EMBL" id="CATOUU010000627">
    <property type="protein sequence ID" value="CAI9935838.1"/>
    <property type="molecule type" value="Genomic_DNA"/>
</dbReference>
<proteinExistence type="predicted"/>
<accession>A0AA86PEE2</accession>
<protein>
    <submittedName>
        <fullName evidence="1">Uncharacterized protein</fullName>
    </submittedName>
</protein>
<evidence type="ECO:0000313" key="1">
    <source>
        <dbReference type="EMBL" id="CAI9935838.1"/>
    </source>
</evidence>
<dbReference type="EMBL" id="CAXDID020000132">
    <property type="protein sequence ID" value="CAL6035692.1"/>
    <property type="molecule type" value="Genomic_DNA"/>
</dbReference>
<dbReference type="Proteomes" id="UP001642409">
    <property type="component" value="Unassembled WGS sequence"/>
</dbReference>
<reference evidence="2 3" key="2">
    <citation type="submission" date="2024-07" db="EMBL/GenBank/DDBJ databases">
        <authorList>
            <person name="Akdeniz Z."/>
        </authorList>
    </citation>
    <scope>NUCLEOTIDE SEQUENCE [LARGE SCALE GENOMIC DNA]</scope>
</reference>
<name>A0AA86PEE2_9EUKA</name>
<dbReference type="AlphaFoldDB" id="A0AA86PEE2"/>
<sequence length="274" mass="32273">MSILKQTIEFSVKAFNIKGIDYITTQTVLSAIKDDSSVNDLLFHALFELILQQFFDFQALEAKEAWSKFKFTLPDYVYFMESTLCQSGYPLFLSKHCIKSLKITDMLSPKALLSAIYFIFLKFSIFEKVIQELDDSPNKFDETLDIQVEDKTYFQSIQTLQFLAQKQQLLIQQCSELAKTTNVILDANTPVQILMDFFAKLSLKLILQLFEEQKQRRELENYQLQKEEFKFFNQIQDKQNEQIECEGDNEIQELNGMLKEIQEWASEEFWLDIK</sequence>
<organism evidence="1">
    <name type="scientific">Hexamita inflata</name>
    <dbReference type="NCBI Taxonomy" id="28002"/>
    <lineage>
        <taxon>Eukaryota</taxon>
        <taxon>Metamonada</taxon>
        <taxon>Diplomonadida</taxon>
        <taxon>Hexamitidae</taxon>
        <taxon>Hexamitinae</taxon>
        <taxon>Hexamita</taxon>
    </lineage>
</organism>
<keyword evidence="3" id="KW-1185">Reference proteome</keyword>
<evidence type="ECO:0000313" key="2">
    <source>
        <dbReference type="EMBL" id="CAL6035692.1"/>
    </source>
</evidence>